<keyword evidence="6" id="KW-0564">Palmitate</keyword>
<feature type="compositionally biased region" description="Basic and acidic residues" evidence="8">
    <location>
        <begin position="170"/>
        <end position="196"/>
    </location>
</feature>
<keyword evidence="5" id="KW-0472">Membrane</keyword>
<evidence type="ECO:0000256" key="1">
    <source>
        <dbReference type="ARBA" id="ARBA00004193"/>
    </source>
</evidence>
<sequence>MTTTASSRLSQDPSLVLGILLCSSIPPDHPAPCPNPPLRFYRTIQDVAEQGVVFAGFLQQPGTGLSLTGQWDPGEELSSLHSSPSPIHRHGFSPSEGPPSGKSEAGEGPRGEPGSVEEELMNSTGSETGAESSESPVEEPPHWTGSEPDQNHSSHNNNHLSSLKSQQQDQGRDQDGDRDQDRERDQERDRDRDEQRSSSSPGARWQLFALYNHSEESDPSLRFYSLRVPLQVHREAGLITQLDGHWLDHMTQHFSSGAQLVDGFFHVEEERDSGVALVDGIFIFQSSAESVSASYDAIVVEQWTVVDGVVVKADYIPLLQSLAPFGWRLMCVLPTPIVKTNSDGSLSTKQILFLQRPVLPRRRRDFKPLSCSSAAVWHCAPRMNLKSRNKARRSGATRDLCEESCPSLLEMERLPRRPEEAPSQLQTQHQLQQHQHQAKVFFLSPQSREEETDVDAIHTTKQQYLVHSSVRWTDVCHKETRSPAQEPAKSQLFSGVC</sequence>
<feature type="region of interest" description="Disordered" evidence="8">
    <location>
        <begin position="65"/>
        <end position="201"/>
    </location>
</feature>
<dbReference type="Proteomes" id="UP001497482">
    <property type="component" value="Chromosome 16"/>
</dbReference>
<feature type="compositionally biased region" description="Low complexity" evidence="8">
    <location>
        <begin position="93"/>
        <end position="103"/>
    </location>
</feature>
<proteinExistence type="inferred from homology"/>
<gene>
    <name evidence="9" type="ORF">KC01_LOCUS14447</name>
</gene>
<evidence type="ECO:0000256" key="2">
    <source>
        <dbReference type="ARBA" id="ARBA00006390"/>
    </source>
</evidence>
<dbReference type="PANTHER" id="PTHR17601">
    <property type="entry name" value="RAFTLIN-RELATED"/>
    <property type="match status" value="1"/>
</dbReference>
<keyword evidence="4" id="KW-0519">Myristate</keyword>
<evidence type="ECO:0000256" key="7">
    <source>
        <dbReference type="ARBA" id="ARBA00023288"/>
    </source>
</evidence>
<keyword evidence="7" id="KW-0449">Lipoprotein</keyword>
<dbReference type="InterPro" id="IPR028169">
    <property type="entry name" value="Raftlin"/>
</dbReference>
<comment type="subcellular location">
    <subcellularLocation>
        <location evidence="1">Cell membrane</location>
        <topology evidence="1">Lipid-anchor</topology>
    </subcellularLocation>
</comment>
<dbReference type="GO" id="GO:0005886">
    <property type="term" value="C:plasma membrane"/>
    <property type="evidence" value="ECO:0007669"/>
    <property type="project" value="UniProtKB-SubCell"/>
</dbReference>
<keyword evidence="10" id="KW-1185">Reference proteome</keyword>
<evidence type="ECO:0000313" key="10">
    <source>
        <dbReference type="Proteomes" id="UP001497482"/>
    </source>
</evidence>
<evidence type="ECO:0000256" key="8">
    <source>
        <dbReference type="SAM" id="MobiDB-lite"/>
    </source>
</evidence>
<evidence type="ECO:0000256" key="6">
    <source>
        <dbReference type="ARBA" id="ARBA00023139"/>
    </source>
</evidence>
<dbReference type="EMBL" id="OZ035838">
    <property type="protein sequence ID" value="CAL1584058.1"/>
    <property type="molecule type" value="Genomic_DNA"/>
</dbReference>
<evidence type="ECO:0000256" key="4">
    <source>
        <dbReference type="ARBA" id="ARBA00022707"/>
    </source>
</evidence>
<dbReference type="Pfam" id="PF15250">
    <property type="entry name" value="Raftlin"/>
    <property type="match status" value="1"/>
</dbReference>
<comment type="similarity">
    <text evidence="2">Belongs to the raftlin family.</text>
</comment>
<dbReference type="AlphaFoldDB" id="A0AAV2K579"/>
<keyword evidence="3" id="KW-1003">Cell membrane</keyword>
<feature type="compositionally biased region" description="Low complexity" evidence="8">
    <location>
        <begin position="76"/>
        <end position="86"/>
    </location>
</feature>
<evidence type="ECO:0000313" key="9">
    <source>
        <dbReference type="EMBL" id="CAL1584058.1"/>
    </source>
</evidence>
<evidence type="ECO:0000256" key="5">
    <source>
        <dbReference type="ARBA" id="ARBA00023136"/>
    </source>
</evidence>
<accession>A0AAV2K579</accession>
<feature type="compositionally biased region" description="Low complexity" evidence="8">
    <location>
        <begin position="151"/>
        <end position="169"/>
    </location>
</feature>
<name>A0AAV2K579_KNICA</name>
<organism evidence="9 10">
    <name type="scientific">Knipowitschia caucasica</name>
    <name type="common">Caucasian dwarf goby</name>
    <name type="synonym">Pomatoschistus caucasicus</name>
    <dbReference type="NCBI Taxonomy" id="637954"/>
    <lineage>
        <taxon>Eukaryota</taxon>
        <taxon>Metazoa</taxon>
        <taxon>Chordata</taxon>
        <taxon>Craniata</taxon>
        <taxon>Vertebrata</taxon>
        <taxon>Euteleostomi</taxon>
        <taxon>Actinopterygii</taxon>
        <taxon>Neopterygii</taxon>
        <taxon>Teleostei</taxon>
        <taxon>Neoteleostei</taxon>
        <taxon>Acanthomorphata</taxon>
        <taxon>Gobiaria</taxon>
        <taxon>Gobiiformes</taxon>
        <taxon>Gobioidei</taxon>
        <taxon>Gobiidae</taxon>
        <taxon>Gobiinae</taxon>
        <taxon>Knipowitschia</taxon>
    </lineage>
</organism>
<reference evidence="9 10" key="1">
    <citation type="submission" date="2024-04" db="EMBL/GenBank/DDBJ databases">
        <authorList>
            <person name="Waldvogel A.-M."/>
            <person name="Schoenle A."/>
        </authorList>
    </citation>
    <scope>NUCLEOTIDE SEQUENCE [LARGE SCALE GENOMIC DNA]</scope>
</reference>
<feature type="compositionally biased region" description="Low complexity" evidence="8">
    <location>
        <begin position="123"/>
        <end position="135"/>
    </location>
</feature>
<evidence type="ECO:0008006" key="11">
    <source>
        <dbReference type="Google" id="ProtNLM"/>
    </source>
</evidence>
<dbReference type="PANTHER" id="PTHR17601:SF7">
    <property type="entry name" value="RAFTLIN ISOFORM X1"/>
    <property type="match status" value="1"/>
</dbReference>
<protein>
    <recommendedName>
        <fullName evidence="11">Raftlin-like</fullName>
    </recommendedName>
</protein>
<evidence type="ECO:0000256" key="3">
    <source>
        <dbReference type="ARBA" id="ARBA00022475"/>
    </source>
</evidence>